<protein>
    <submittedName>
        <fullName evidence="2">Uncharacterized protein</fullName>
    </submittedName>
</protein>
<keyword evidence="3" id="KW-1185">Reference proteome</keyword>
<evidence type="ECO:0000313" key="3">
    <source>
        <dbReference type="Proteomes" id="UP000692954"/>
    </source>
</evidence>
<name>A0A8S1ND19_9CILI</name>
<sequence length="306" mass="35174">MKIIILFLLLALYGCVKFDITEMCACNEYDKLSCTGVFYCSWNGSSCVDLECKYKEEYFCSEPLLTYFKCKWNDSAKICEDHTYQCSEMTMDSCFSFIFGMNCMWQDDKCKPQDCTQDNNCNPLQCSIDQGKCGSKIDNLECSSRSTEKCAATDGNGNACTPNDKQECKEYRVLSSSCSDYEDRLVACNAMCYYDTKSNSCIPKECKQITKEEDCRYMTLDIPSLQAIPCQWSNGSCKELENEEIEKLQLLDCIKYGMLHYTWQSSTSKCQQCNSFVKNPNYAYYEELMYGIEFFKLLSLSVVLLI</sequence>
<dbReference type="PROSITE" id="PS51257">
    <property type="entry name" value="PROKAR_LIPOPROTEIN"/>
    <property type="match status" value="1"/>
</dbReference>
<organism evidence="2 3">
    <name type="scientific">Paramecium sonneborni</name>
    <dbReference type="NCBI Taxonomy" id="65129"/>
    <lineage>
        <taxon>Eukaryota</taxon>
        <taxon>Sar</taxon>
        <taxon>Alveolata</taxon>
        <taxon>Ciliophora</taxon>
        <taxon>Intramacronucleata</taxon>
        <taxon>Oligohymenophorea</taxon>
        <taxon>Peniculida</taxon>
        <taxon>Parameciidae</taxon>
        <taxon>Paramecium</taxon>
    </lineage>
</organism>
<comment type="caution">
    <text evidence="2">The sequence shown here is derived from an EMBL/GenBank/DDBJ whole genome shotgun (WGS) entry which is preliminary data.</text>
</comment>
<gene>
    <name evidence="2" type="ORF">PSON_ATCC_30995.1.T0550107</name>
</gene>
<dbReference type="AlphaFoldDB" id="A0A8S1ND19"/>
<dbReference type="Proteomes" id="UP000692954">
    <property type="component" value="Unassembled WGS sequence"/>
</dbReference>
<evidence type="ECO:0000256" key="1">
    <source>
        <dbReference type="SAM" id="SignalP"/>
    </source>
</evidence>
<keyword evidence="1" id="KW-0732">Signal</keyword>
<reference evidence="2" key="1">
    <citation type="submission" date="2021-01" db="EMBL/GenBank/DDBJ databases">
        <authorList>
            <consortium name="Genoscope - CEA"/>
            <person name="William W."/>
        </authorList>
    </citation>
    <scope>NUCLEOTIDE SEQUENCE</scope>
</reference>
<dbReference type="OrthoDB" id="317141at2759"/>
<feature type="chain" id="PRO_5035891145" evidence="1">
    <location>
        <begin position="19"/>
        <end position="306"/>
    </location>
</feature>
<proteinExistence type="predicted"/>
<accession>A0A8S1ND19</accession>
<dbReference type="EMBL" id="CAJJDN010000055">
    <property type="protein sequence ID" value="CAD8090022.1"/>
    <property type="molecule type" value="Genomic_DNA"/>
</dbReference>
<evidence type="ECO:0000313" key="2">
    <source>
        <dbReference type="EMBL" id="CAD8090022.1"/>
    </source>
</evidence>
<feature type="signal peptide" evidence="1">
    <location>
        <begin position="1"/>
        <end position="18"/>
    </location>
</feature>